<organism evidence="1 2">
    <name type="scientific">Camellia lanceoleosa</name>
    <dbReference type="NCBI Taxonomy" id="1840588"/>
    <lineage>
        <taxon>Eukaryota</taxon>
        <taxon>Viridiplantae</taxon>
        <taxon>Streptophyta</taxon>
        <taxon>Embryophyta</taxon>
        <taxon>Tracheophyta</taxon>
        <taxon>Spermatophyta</taxon>
        <taxon>Magnoliopsida</taxon>
        <taxon>eudicotyledons</taxon>
        <taxon>Gunneridae</taxon>
        <taxon>Pentapetalae</taxon>
        <taxon>asterids</taxon>
        <taxon>Ericales</taxon>
        <taxon>Theaceae</taxon>
        <taxon>Camellia</taxon>
    </lineage>
</organism>
<keyword evidence="2" id="KW-1185">Reference proteome</keyword>
<evidence type="ECO:0000313" key="1">
    <source>
        <dbReference type="EMBL" id="KAI8018207.1"/>
    </source>
</evidence>
<reference evidence="1 2" key="1">
    <citation type="journal article" date="2022" name="Plant J.">
        <title>Chromosome-level genome of Camellia lanceoleosa provides a valuable resource for understanding genome evolution and self-incompatibility.</title>
        <authorList>
            <person name="Gong W."/>
            <person name="Xiao S."/>
            <person name="Wang L."/>
            <person name="Liao Z."/>
            <person name="Chang Y."/>
            <person name="Mo W."/>
            <person name="Hu G."/>
            <person name="Li W."/>
            <person name="Zhao G."/>
            <person name="Zhu H."/>
            <person name="Hu X."/>
            <person name="Ji K."/>
            <person name="Xiang X."/>
            <person name="Song Q."/>
            <person name="Yuan D."/>
            <person name="Jin S."/>
            <person name="Zhang L."/>
        </authorList>
    </citation>
    <scope>NUCLEOTIDE SEQUENCE [LARGE SCALE GENOMIC DNA]</scope>
    <source>
        <strain evidence="1">SQ_2022a</strain>
    </source>
</reference>
<accession>A0ACC0I0E7</accession>
<name>A0ACC0I0E7_9ERIC</name>
<gene>
    <name evidence="1" type="ORF">LOK49_LG04G02105</name>
</gene>
<sequence>MLGRKPVFRLHYLKFIEETNKQILTALVEIFQEMQPLRYALASILRSLAPEFVESKSEKFDLRTRKRLFDLLLSWCDETGSTWSQDGSCDYRREVERYKSTQHVRSQDSIDKFTFDQKVNEQIEAIQWALMNAMASLLYGPCFDDNPRKMSGRVISWINSLFIEPALKAPFGYSPADPRTPSYSKYVGDGGRGAIGRDRHRAGHFRVSLAKLALKNLLFTNLDLFPACIDQRLLSLILYKVVDPSRQIRDDVLQMLETLSVREWAKDGIEGLGSYRAAVVSNLPDSYQQFQYKLFCKLAKDHPDLSQLLCEEIIQRQLDAVDIIAQHQVLICMAPWIENLNFWKLKDSGWSDRLLKSLYYVTWRHGDQFPDEIEKL</sequence>
<dbReference type="Proteomes" id="UP001060215">
    <property type="component" value="Chromosome 2"/>
</dbReference>
<dbReference type="EMBL" id="CM045759">
    <property type="protein sequence ID" value="KAI8018207.1"/>
    <property type="molecule type" value="Genomic_DNA"/>
</dbReference>
<protein>
    <submittedName>
        <fullName evidence="1">Uncharacterized protein</fullName>
    </submittedName>
</protein>
<evidence type="ECO:0000313" key="2">
    <source>
        <dbReference type="Proteomes" id="UP001060215"/>
    </source>
</evidence>
<proteinExistence type="predicted"/>
<comment type="caution">
    <text evidence="1">The sequence shown here is derived from an EMBL/GenBank/DDBJ whole genome shotgun (WGS) entry which is preliminary data.</text>
</comment>